<keyword evidence="5 12" id="KW-0813">Transport</keyword>
<keyword evidence="8 12" id="KW-0406">Ion transport</keyword>
<evidence type="ECO:0000256" key="1">
    <source>
        <dbReference type="ARBA" id="ARBA00003456"/>
    </source>
</evidence>
<dbReference type="eggNOG" id="COG0224">
    <property type="taxonomic scope" value="Bacteria"/>
</dbReference>
<keyword evidence="6 12" id="KW-1003">Cell membrane</keyword>
<dbReference type="FunFam" id="1.10.287.80:FF:000005">
    <property type="entry name" value="ATP synthase gamma chain"/>
    <property type="match status" value="1"/>
</dbReference>
<keyword evidence="7 12" id="KW-0375">Hydrogen ion transport</keyword>
<dbReference type="PANTHER" id="PTHR11693">
    <property type="entry name" value="ATP SYNTHASE GAMMA CHAIN"/>
    <property type="match status" value="1"/>
</dbReference>
<evidence type="ECO:0000256" key="7">
    <source>
        <dbReference type="ARBA" id="ARBA00022781"/>
    </source>
</evidence>
<dbReference type="HOGENOM" id="CLU_050669_0_1_6"/>
<dbReference type="GO" id="GO:0005886">
    <property type="term" value="C:plasma membrane"/>
    <property type="evidence" value="ECO:0007669"/>
    <property type="project" value="UniProtKB-SubCell"/>
</dbReference>
<dbReference type="STRING" id="1142511.WIGMOR_0007"/>
<evidence type="ECO:0000256" key="10">
    <source>
        <dbReference type="ARBA" id="ARBA00023196"/>
    </source>
</evidence>
<protein>
    <recommendedName>
        <fullName evidence="12">ATP synthase gamma chain</fullName>
    </recommendedName>
    <alternativeName>
        <fullName evidence="12">ATP synthase F1 sector gamma subunit</fullName>
    </alternativeName>
    <alternativeName>
        <fullName evidence="12">F-ATPase gamma subunit</fullName>
    </alternativeName>
</protein>
<evidence type="ECO:0000256" key="4">
    <source>
        <dbReference type="ARBA" id="ARBA00011648"/>
    </source>
</evidence>
<proteinExistence type="inferred from homology"/>
<dbReference type="GO" id="GO:0005524">
    <property type="term" value="F:ATP binding"/>
    <property type="evidence" value="ECO:0007669"/>
    <property type="project" value="UniProtKB-UniRule"/>
</dbReference>
<dbReference type="PRINTS" id="PR00126">
    <property type="entry name" value="ATPASEGAMMA"/>
</dbReference>
<evidence type="ECO:0000313" key="13">
    <source>
        <dbReference type="EMBL" id="AFA40869.1"/>
    </source>
</evidence>
<comment type="subunit">
    <text evidence="4 12">F-type ATPases have 2 components, CF(1) - the catalytic core - and CF(0) - the membrane proton channel. CF(1) has five subunits: alpha(3), beta(3), gamma(1), delta(1), epsilon(1). CF(0) has three main subunits: a, b and c.</text>
</comment>
<reference evidence="13 14" key="1">
    <citation type="journal article" date="2012" name="MBio">
        <title>Insight into the transmission biology and species-specific functional capabilities of tsetse (Diptera: glossinidae) obligate symbiont wigglesworthia.</title>
        <authorList>
            <person name="Rio R.V."/>
            <person name="Symula R.E."/>
            <person name="Wang J."/>
            <person name="Lohs C."/>
            <person name="Wu Y.N."/>
            <person name="Snyder A.K."/>
            <person name="Bjornson R.D."/>
            <person name="Oshima K."/>
            <person name="Biehl B.S."/>
            <person name="Perna N.T."/>
            <person name="Hattori M."/>
            <person name="Aksoy S."/>
        </authorList>
    </citation>
    <scope>NUCLEOTIDE SEQUENCE [LARGE SCALE GENOMIC DNA]</scope>
    <source>
        <strain evidence="13">WGM</strain>
    </source>
</reference>
<dbReference type="RefSeq" id="WP_014353808.1">
    <property type="nucleotide sequence ID" value="NC_016893.1"/>
</dbReference>
<keyword evidence="11 12" id="KW-0066">ATP synthesis</keyword>
<dbReference type="NCBIfam" id="TIGR01146">
    <property type="entry name" value="ATPsyn_F1gamma"/>
    <property type="match status" value="1"/>
</dbReference>
<dbReference type="GO" id="GO:0046933">
    <property type="term" value="F:proton-transporting ATP synthase activity, rotational mechanism"/>
    <property type="evidence" value="ECO:0007669"/>
    <property type="project" value="UniProtKB-UniRule"/>
</dbReference>
<name>H6Q486_WIGGL</name>
<dbReference type="GO" id="GO:0045259">
    <property type="term" value="C:proton-transporting ATP synthase complex"/>
    <property type="evidence" value="ECO:0007669"/>
    <property type="project" value="UniProtKB-KW"/>
</dbReference>
<dbReference type="KEGG" id="wgl:WIGMOR_0007"/>
<dbReference type="Pfam" id="PF00231">
    <property type="entry name" value="ATP-synt"/>
    <property type="match status" value="1"/>
</dbReference>
<dbReference type="HAMAP" id="MF_00815">
    <property type="entry name" value="ATP_synth_gamma_bact"/>
    <property type="match status" value="1"/>
</dbReference>
<evidence type="ECO:0000256" key="9">
    <source>
        <dbReference type="ARBA" id="ARBA00023136"/>
    </source>
</evidence>
<evidence type="ECO:0000256" key="11">
    <source>
        <dbReference type="ARBA" id="ARBA00023310"/>
    </source>
</evidence>
<evidence type="ECO:0000256" key="3">
    <source>
        <dbReference type="ARBA" id="ARBA00007681"/>
    </source>
</evidence>
<evidence type="ECO:0000256" key="2">
    <source>
        <dbReference type="ARBA" id="ARBA00004170"/>
    </source>
</evidence>
<gene>
    <name evidence="12 13" type="primary">atpG</name>
    <name evidence="13" type="synonym">papC</name>
    <name evidence="13" type="synonym">uncG</name>
    <name evidence="13" type="ORF">WIGMOR_0007</name>
</gene>
<evidence type="ECO:0000256" key="8">
    <source>
        <dbReference type="ARBA" id="ARBA00023065"/>
    </source>
</evidence>
<organism evidence="13 14">
    <name type="scientific">Wigglesworthia glossinidia endosymbiont of Glossina morsitans morsitans</name>
    <name type="common">Yale colony</name>
    <dbReference type="NCBI Taxonomy" id="1142511"/>
    <lineage>
        <taxon>Bacteria</taxon>
        <taxon>Pseudomonadati</taxon>
        <taxon>Pseudomonadota</taxon>
        <taxon>Gammaproteobacteria</taxon>
        <taxon>Enterobacterales</taxon>
        <taxon>Erwiniaceae</taxon>
        <taxon>Wigglesworthia</taxon>
    </lineage>
</organism>
<evidence type="ECO:0000256" key="6">
    <source>
        <dbReference type="ARBA" id="ARBA00022475"/>
    </source>
</evidence>
<evidence type="ECO:0000313" key="14">
    <source>
        <dbReference type="Proteomes" id="UP000009061"/>
    </source>
</evidence>
<dbReference type="EMBL" id="CP003315">
    <property type="protein sequence ID" value="AFA40869.1"/>
    <property type="molecule type" value="Genomic_DNA"/>
</dbReference>
<comment type="subcellular location">
    <subcellularLocation>
        <location evidence="12">Cell membrane</location>
        <topology evidence="12">Peripheral membrane protein</topology>
    </subcellularLocation>
    <subcellularLocation>
        <location evidence="2">Membrane</location>
        <topology evidence="2">Peripheral membrane protein</topology>
    </subcellularLocation>
</comment>
<dbReference type="AlphaFoldDB" id="H6Q486"/>
<dbReference type="InterPro" id="IPR035968">
    <property type="entry name" value="ATP_synth_F1_ATPase_gsu"/>
</dbReference>
<keyword evidence="9 12" id="KW-0472">Membrane</keyword>
<dbReference type="SUPFAM" id="SSF52943">
    <property type="entry name" value="ATP synthase (F1-ATPase), gamma subunit"/>
    <property type="match status" value="1"/>
</dbReference>
<comment type="similarity">
    <text evidence="3 12">Belongs to the ATPase gamma chain family.</text>
</comment>
<dbReference type="Gene3D" id="1.10.287.80">
    <property type="entry name" value="ATP synthase, gamma subunit, helix hairpin domain"/>
    <property type="match status" value="1"/>
</dbReference>
<dbReference type="OrthoDB" id="9812769at2"/>
<comment type="function">
    <text evidence="1 12">Produces ATP from ADP in the presence of a proton gradient across the membrane. The gamma chain is believed to be important in regulating ATPase activity and the flow of protons through the CF(0) complex.</text>
</comment>
<dbReference type="Proteomes" id="UP000009061">
    <property type="component" value="Chromosome"/>
</dbReference>
<dbReference type="Gene3D" id="3.40.1380.10">
    <property type="match status" value="1"/>
</dbReference>
<dbReference type="PANTHER" id="PTHR11693:SF22">
    <property type="entry name" value="ATP SYNTHASE SUBUNIT GAMMA, MITOCHONDRIAL"/>
    <property type="match status" value="1"/>
</dbReference>
<sequence length="287" mass="33604">MTNINDIRQKIISIKNIQNITRAMEKISASKMKKTQNLLKITHPYFEKIFYILQRLIMQNMQFNHPYLTERKLKCIGYVIISTNRGLTGGLNINLFKKVLYDLEKYQQKNIRIKLALIGLKAISFFSFLKKDIIAQISNISDTPKISEIMDPIKIIINNYNDKNIDKIYIAYNKFVNTMMYTPKIKIILPLNFKQKSHQTASTNYLYEPDFKSLFHAILPRYIESMVYQFYIENLSSEQAARMIAMKSAMDNSTNLIKELNILYNKKRQSNITQELIEIISGSNLVD</sequence>
<dbReference type="InterPro" id="IPR000131">
    <property type="entry name" value="ATP_synth_F1_gsu"/>
</dbReference>
<keyword evidence="14" id="KW-1185">Reference proteome</keyword>
<evidence type="ECO:0000256" key="12">
    <source>
        <dbReference type="HAMAP-Rule" id="MF_00815"/>
    </source>
</evidence>
<evidence type="ECO:0000256" key="5">
    <source>
        <dbReference type="ARBA" id="ARBA00022448"/>
    </source>
</evidence>
<keyword evidence="10 12" id="KW-0139">CF(1)</keyword>
<accession>H6Q486</accession>
<dbReference type="CDD" id="cd12151">
    <property type="entry name" value="F1-ATPase_gamma"/>
    <property type="match status" value="1"/>
</dbReference>
<dbReference type="GO" id="GO:0042777">
    <property type="term" value="P:proton motive force-driven plasma membrane ATP synthesis"/>
    <property type="evidence" value="ECO:0007669"/>
    <property type="project" value="UniProtKB-UniRule"/>
</dbReference>